<reference evidence="1 2" key="1">
    <citation type="journal article" date="2021" name="Elife">
        <title>Chloroplast acquisition without the gene transfer in kleptoplastic sea slugs, Plakobranchus ocellatus.</title>
        <authorList>
            <person name="Maeda T."/>
            <person name="Takahashi S."/>
            <person name="Yoshida T."/>
            <person name="Shimamura S."/>
            <person name="Takaki Y."/>
            <person name="Nagai Y."/>
            <person name="Toyoda A."/>
            <person name="Suzuki Y."/>
            <person name="Arimoto A."/>
            <person name="Ishii H."/>
            <person name="Satoh N."/>
            <person name="Nishiyama T."/>
            <person name="Hasebe M."/>
            <person name="Maruyama T."/>
            <person name="Minagawa J."/>
            <person name="Obokata J."/>
            <person name="Shigenobu S."/>
        </authorList>
    </citation>
    <scope>NUCLEOTIDE SEQUENCE [LARGE SCALE GENOMIC DNA]</scope>
</reference>
<accession>A0AAV4D8P8</accession>
<evidence type="ECO:0000313" key="1">
    <source>
        <dbReference type="EMBL" id="GFO40433.1"/>
    </source>
</evidence>
<sequence>MMPKSIFNIGRRSGKLEVKELRRGCFMAPSLSTGCMSHPKIPTARHSLVTRHWDPHYAHKPVYTIWKSHMTLKQTEQYFSITICKRPVLHSLTGPSRLHGRFPVVQVVIPSHLMIHAYTPQVNATHLKKTYSDPTHEIPLEETTGLVWPAVPGIKFDSKTPSLQKVIAVVNKARAKSAPGPNGVPYLLYKRCPNVLKNLHKILQSVWKNINISKEWMAVEEVYITKEQDSKRTNQFRPIYC</sequence>
<gene>
    <name evidence="1" type="ORF">PoB_006693800</name>
</gene>
<protein>
    <submittedName>
        <fullName evidence="1">Polyprotein</fullName>
    </submittedName>
</protein>
<dbReference type="AlphaFoldDB" id="A0AAV4D8P8"/>
<dbReference type="PROSITE" id="PS51257">
    <property type="entry name" value="PROKAR_LIPOPROTEIN"/>
    <property type="match status" value="1"/>
</dbReference>
<keyword evidence="2" id="KW-1185">Reference proteome</keyword>
<dbReference type="Proteomes" id="UP000735302">
    <property type="component" value="Unassembled WGS sequence"/>
</dbReference>
<comment type="caution">
    <text evidence="1">The sequence shown here is derived from an EMBL/GenBank/DDBJ whole genome shotgun (WGS) entry which is preliminary data.</text>
</comment>
<dbReference type="EMBL" id="BLXT01007613">
    <property type="protein sequence ID" value="GFO40433.1"/>
    <property type="molecule type" value="Genomic_DNA"/>
</dbReference>
<evidence type="ECO:0000313" key="2">
    <source>
        <dbReference type="Proteomes" id="UP000735302"/>
    </source>
</evidence>
<organism evidence="1 2">
    <name type="scientific">Plakobranchus ocellatus</name>
    <dbReference type="NCBI Taxonomy" id="259542"/>
    <lineage>
        <taxon>Eukaryota</taxon>
        <taxon>Metazoa</taxon>
        <taxon>Spiralia</taxon>
        <taxon>Lophotrochozoa</taxon>
        <taxon>Mollusca</taxon>
        <taxon>Gastropoda</taxon>
        <taxon>Heterobranchia</taxon>
        <taxon>Euthyneura</taxon>
        <taxon>Panpulmonata</taxon>
        <taxon>Sacoglossa</taxon>
        <taxon>Placobranchoidea</taxon>
        <taxon>Plakobranchidae</taxon>
        <taxon>Plakobranchus</taxon>
    </lineage>
</organism>
<name>A0AAV4D8P8_9GAST</name>
<proteinExistence type="predicted"/>